<dbReference type="Proteomes" id="UP000284006">
    <property type="component" value="Unassembled WGS sequence"/>
</dbReference>
<dbReference type="GO" id="GO:0020037">
    <property type="term" value="F:heme binding"/>
    <property type="evidence" value="ECO:0007669"/>
    <property type="project" value="InterPro"/>
</dbReference>
<dbReference type="InterPro" id="IPR011644">
    <property type="entry name" value="Heme_NO-bd"/>
</dbReference>
<dbReference type="RefSeq" id="WP_119809107.1">
    <property type="nucleotide sequence ID" value="NZ_QYUP01000012.1"/>
</dbReference>
<gene>
    <name evidence="2" type="ORF">D3872_01300</name>
</gene>
<proteinExistence type="predicted"/>
<dbReference type="Gene3D" id="3.90.1520.10">
    <property type="entry name" value="H-NOX domain"/>
    <property type="match status" value="1"/>
</dbReference>
<comment type="caution">
    <text evidence="2">The sequence shown here is derived from an EMBL/GenBank/DDBJ whole genome shotgun (WGS) entry which is preliminary data.</text>
</comment>
<dbReference type="EMBL" id="QYUP01000012">
    <property type="protein sequence ID" value="RJG27293.1"/>
    <property type="molecule type" value="Genomic_DNA"/>
</dbReference>
<feature type="domain" description="Heme NO-binding" evidence="1">
    <location>
        <begin position="2"/>
        <end position="160"/>
    </location>
</feature>
<protein>
    <recommendedName>
        <fullName evidence="1">Heme NO-binding domain-containing protein</fullName>
    </recommendedName>
</protein>
<dbReference type="InterPro" id="IPR024096">
    <property type="entry name" value="NO_sig/Golgi_transp_ligand-bd"/>
</dbReference>
<reference evidence="2 3" key="1">
    <citation type="submission" date="2018-09" db="EMBL/GenBank/DDBJ databases">
        <authorList>
            <person name="Zhu H."/>
        </authorList>
    </citation>
    <scope>NUCLEOTIDE SEQUENCE [LARGE SCALE GENOMIC DNA]</scope>
    <source>
        <strain evidence="2 3">K1S02-61</strain>
    </source>
</reference>
<evidence type="ECO:0000313" key="2">
    <source>
        <dbReference type="EMBL" id="RJG27293.1"/>
    </source>
</evidence>
<dbReference type="OrthoDB" id="7266652at2"/>
<name>A0A418Y7Z3_9BURK</name>
<evidence type="ECO:0000259" key="1">
    <source>
        <dbReference type="Pfam" id="PF07700"/>
    </source>
</evidence>
<sequence length="183" mass="20409">MKGVIFVEFMELVESRMGLDMLDRIIGEADLPNDGAYTSVGTYDHAELVRMVTALSNATGVSTPQLILMFGEHLFTRFSVGYPALFVEAHNTFEFLERIDGVIHVEVRKLYPDAELPSLSCTRPAPGELELLYRSPRGFADLAEGLINGCIRHFGEAITVVRTNLEKEGNMHRARFQLAHANP</sequence>
<dbReference type="InterPro" id="IPR038158">
    <property type="entry name" value="H-NOX_domain_sf"/>
</dbReference>
<dbReference type="PANTHER" id="PTHR45655:SF13">
    <property type="entry name" value="SOLUBLE GUANYLATE CYCLASE GCY-32-RELATED"/>
    <property type="match status" value="1"/>
</dbReference>
<organism evidence="2 3">
    <name type="scientific">Massilia cavernae</name>
    <dbReference type="NCBI Taxonomy" id="2320864"/>
    <lineage>
        <taxon>Bacteria</taxon>
        <taxon>Pseudomonadati</taxon>
        <taxon>Pseudomonadota</taxon>
        <taxon>Betaproteobacteria</taxon>
        <taxon>Burkholderiales</taxon>
        <taxon>Oxalobacteraceae</taxon>
        <taxon>Telluria group</taxon>
        <taxon>Massilia</taxon>
    </lineage>
</organism>
<dbReference type="AlphaFoldDB" id="A0A418Y7Z3"/>
<dbReference type="Pfam" id="PF07700">
    <property type="entry name" value="HNOB"/>
    <property type="match status" value="1"/>
</dbReference>
<dbReference type="PANTHER" id="PTHR45655">
    <property type="entry name" value="GUANYLATE CYCLASE SOLUBLE SUBUNIT BETA-2"/>
    <property type="match status" value="1"/>
</dbReference>
<dbReference type="SUPFAM" id="SSF111126">
    <property type="entry name" value="Ligand-binding domain in the NO signalling and Golgi transport"/>
    <property type="match status" value="1"/>
</dbReference>
<accession>A0A418Y7Z3</accession>
<keyword evidence="3" id="KW-1185">Reference proteome</keyword>
<evidence type="ECO:0000313" key="3">
    <source>
        <dbReference type="Proteomes" id="UP000284006"/>
    </source>
</evidence>